<proteinExistence type="predicted"/>
<evidence type="ECO:0000313" key="2">
    <source>
        <dbReference type="Proteomes" id="UP000182101"/>
    </source>
</evidence>
<organism evidence="1 2">
    <name type="scientific">Alteromonas mediterranea</name>
    <dbReference type="NCBI Taxonomy" id="314275"/>
    <lineage>
        <taxon>Bacteria</taxon>
        <taxon>Pseudomonadati</taxon>
        <taxon>Pseudomonadota</taxon>
        <taxon>Gammaproteobacteria</taxon>
        <taxon>Alteromonadales</taxon>
        <taxon>Alteromonadaceae</taxon>
        <taxon>Alteromonas/Salinimonas group</taxon>
        <taxon>Alteromonas</taxon>
    </lineage>
</organism>
<dbReference type="AlphaFoldDB" id="A0AAC9JCB5"/>
<dbReference type="RefSeq" id="WP_071959941.1">
    <property type="nucleotide sequence ID" value="NZ_CP018024.1"/>
</dbReference>
<sequence>MSLLSLKLFGHCADDSEGAIASDFTDENEIEMCGVNEATGLPLVASCLKGCSGTIDVAGNPRGTDLSDFSEPSLLDDDGSVVNDLSCGMDIHSDTDWICDGSSMDNSFDDFGCNDVSVFDSDW</sequence>
<dbReference type="Proteomes" id="UP000182101">
    <property type="component" value="Chromosome"/>
</dbReference>
<gene>
    <name evidence="1" type="ORF">BM524_15095</name>
</gene>
<name>A0AAC9JCB5_9ALTE</name>
<accession>A0AAC9JCB5</accession>
<reference evidence="1 2" key="1">
    <citation type="submission" date="2016-11" db="EMBL/GenBank/DDBJ databases">
        <title>Networking in microbes: conjugative elements and plasmids in the genus Alteromonas.</title>
        <authorList>
            <person name="Lopez-Perez M."/>
            <person name="Ramon-Marco N."/>
            <person name="Rodriguez-Valera F."/>
        </authorList>
    </citation>
    <scope>NUCLEOTIDE SEQUENCE [LARGE SCALE GENOMIC DNA]</scope>
    <source>
        <strain evidence="1 2">CP48</strain>
    </source>
</reference>
<dbReference type="EMBL" id="CP018024">
    <property type="protein sequence ID" value="APD91014.1"/>
    <property type="molecule type" value="Genomic_DNA"/>
</dbReference>
<evidence type="ECO:0000313" key="1">
    <source>
        <dbReference type="EMBL" id="APD91014.1"/>
    </source>
</evidence>
<protein>
    <submittedName>
        <fullName evidence="1">Uncharacterized protein</fullName>
    </submittedName>
</protein>